<dbReference type="NCBIfam" id="TIGR00360">
    <property type="entry name" value="ComEC_N-term"/>
    <property type="match status" value="1"/>
</dbReference>
<dbReference type="AlphaFoldDB" id="A0A285NT73"/>
<feature type="transmembrane region" description="Helical" evidence="6">
    <location>
        <begin position="289"/>
        <end position="315"/>
    </location>
</feature>
<dbReference type="PANTHER" id="PTHR30619:SF7">
    <property type="entry name" value="BETA-LACTAMASE DOMAIN PROTEIN"/>
    <property type="match status" value="1"/>
</dbReference>
<dbReference type="SMART" id="SM00849">
    <property type="entry name" value="Lactamase_B"/>
    <property type="match status" value="1"/>
</dbReference>
<dbReference type="InterPro" id="IPR025405">
    <property type="entry name" value="DUF4131"/>
</dbReference>
<name>A0A285NT73_9BACI</name>
<dbReference type="InterPro" id="IPR004477">
    <property type="entry name" value="ComEC_N"/>
</dbReference>
<evidence type="ECO:0000256" key="1">
    <source>
        <dbReference type="ARBA" id="ARBA00004651"/>
    </source>
</evidence>
<evidence type="ECO:0000256" key="6">
    <source>
        <dbReference type="SAM" id="Phobius"/>
    </source>
</evidence>
<dbReference type="InterPro" id="IPR035681">
    <property type="entry name" value="ComA-like_MBL"/>
</dbReference>
<keyword evidence="5 6" id="KW-0472">Membrane</keyword>
<dbReference type="SUPFAM" id="SSF56281">
    <property type="entry name" value="Metallo-hydrolase/oxidoreductase"/>
    <property type="match status" value="1"/>
</dbReference>
<dbReference type="Gene3D" id="3.60.15.10">
    <property type="entry name" value="Ribonuclease Z/Hydroxyacylglutathione hydrolase-like"/>
    <property type="match status" value="1"/>
</dbReference>
<gene>
    <name evidence="8" type="ORF">SAMN05421503_1944</name>
</gene>
<reference evidence="9" key="1">
    <citation type="submission" date="2017-09" db="EMBL/GenBank/DDBJ databases">
        <authorList>
            <person name="Varghese N."/>
            <person name="Submissions S."/>
        </authorList>
    </citation>
    <scope>NUCLEOTIDE SEQUENCE [LARGE SCALE GENOMIC DNA]</scope>
    <source>
        <strain evidence="9">CGMCC 1.8913</strain>
    </source>
</reference>
<evidence type="ECO:0000313" key="9">
    <source>
        <dbReference type="Proteomes" id="UP000219356"/>
    </source>
</evidence>
<dbReference type="Pfam" id="PF13567">
    <property type="entry name" value="DUF4131"/>
    <property type="match status" value="1"/>
</dbReference>
<evidence type="ECO:0000256" key="3">
    <source>
        <dbReference type="ARBA" id="ARBA00022692"/>
    </source>
</evidence>
<dbReference type="PANTHER" id="PTHR30619">
    <property type="entry name" value="DNA INTERNALIZATION/COMPETENCE PROTEIN COMEC/REC2"/>
    <property type="match status" value="1"/>
</dbReference>
<proteinExistence type="predicted"/>
<dbReference type="NCBIfam" id="TIGR00361">
    <property type="entry name" value="ComEC_Rec2"/>
    <property type="match status" value="1"/>
</dbReference>
<dbReference type="GO" id="GO:0005886">
    <property type="term" value="C:plasma membrane"/>
    <property type="evidence" value="ECO:0007669"/>
    <property type="project" value="UniProtKB-SubCell"/>
</dbReference>
<dbReference type="Proteomes" id="UP000219356">
    <property type="component" value="Unassembled WGS sequence"/>
</dbReference>
<dbReference type="Pfam" id="PF00753">
    <property type="entry name" value="Lactamase_B"/>
    <property type="match status" value="1"/>
</dbReference>
<dbReference type="InterPro" id="IPR004797">
    <property type="entry name" value="Competence_ComEC/Rec2"/>
</dbReference>
<evidence type="ECO:0000256" key="2">
    <source>
        <dbReference type="ARBA" id="ARBA00022475"/>
    </source>
</evidence>
<dbReference type="GO" id="GO:0030420">
    <property type="term" value="P:establishment of competence for transformation"/>
    <property type="evidence" value="ECO:0007669"/>
    <property type="project" value="InterPro"/>
</dbReference>
<accession>A0A285NT73</accession>
<evidence type="ECO:0000259" key="7">
    <source>
        <dbReference type="SMART" id="SM00849"/>
    </source>
</evidence>
<organism evidence="8 9">
    <name type="scientific">Terribacillus aidingensis</name>
    <dbReference type="NCBI Taxonomy" id="586416"/>
    <lineage>
        <taxon>Bacteria</taxon>
        <taxon>Bacillati</taxon>
        <taxon>Bacillota</taxon>
        <taxon>Bacilli</taxon>
        <taxon>Bacillales</taxon>
        <taxon>Bacillaceae</taxon>
        <taxon>Terribacillus</taxon>
    </lineage>
</organism>
<keyword evidence="3 6" id="KW-0812">Transmembrane</keyword>
<protein>
    <submittedName>
        <fullName evidence="8">Competence protein ComEC</fullName>
    </submittedName>
</protein>
<keyword evidence="9" id="KW-1185">Reference proteome</keyword>
<dbReference type="InterPro" id="IPR052159">
    <property type="entry name" value="Competence_DNA_uptake"/>
</dbReference>
<feature type="transmembrane region" description="Helical" evidence="6">
    <location>
        <begin position="42"/>
        <end position="63"/>
    </location>
</feature>
<feature type="transmembrane region" description="Helical" evidence="6">
    <location>
        <begin position="230"/>
        <end position="249"/>
    </location>
</feature>
<dbReference type="InterPro" id="IPR001279">
    <property type="entry name" value="Metallo-B-lactamas"/>
</dbReference>
<feature type="transmembrane region" description="Helical" evidence="6">
    <location>
        <begin position="321"/>
        <end position="339"/>
    </location>
</feature>
<feature type="transmembrane region" description="Helical" evidence="6">
    <location>
        <begin position="261"/>
        <end position="277"/>
    </location>
</feature>
<keyword evidence="4 6" id="KW-1133">Transmembrane helix</keyword>
<keyword evidence="2" id="KW-1003">Cell membrane</keyword>
<feature type="transmembrane region" description="Helical" evidence="6">
    <location>
        <begin position="386"/>
        <end position="408"/>
    </location>
</feature>
<dbReference type="RefSeq" id="WP_097041546.1">
    <property type="nucleotide sequence ID" value="NZ_OBEK01000002.1"/>
</dbReference>
<sequence length="750" mass="83826">MTGRWHIVALAALGGLLAHTLHAAVLAALLTWLALLLLTKRIPFVLFIFSMLVCLLFFFISTLNQNSPPVLPLDEPLQLTSTISHLSETDDHLSFRVQTPTHSSFILVTYFKQDALDHLPGLAPGATCVLQGTLSEPEPATNPGEFDYKQYLQKKKIYYELEVKKVQDVSCKGTSFFTFPLKIRSAFLEKTDNILDGHTAAWVQAMIAGEDSNLDEQTVQLFNRWSLSHILAISGMHIALFSAILYFLLTKLQLLTREKTYAFLFGFLAIYPIFAGGEPSVWRSALMVMLIMLFKVLGIKLSIIDSISIVFLLLLIFDPNYLFHVGFQFSFLVSLALLLSARIYTGSFASALLETSLLSQLVILPLQVSQFFFLNPLSGLMNLFAIPFYTFLGIPLLLLISVLLFLFPAAANKLGYVFKLLNEAVIQLFHLVDDVAFFPWVTGKLPIGLSVLYFAALVLFCSAWETGKRKKAVHFGAVLTVIPLAAALWPYADNTGRVTMLDIGQGDAFVVELPYRRGVYLIDAAGSVGMDFQPTDKAFEQVIKPYLYQRGISKVDGIFASHADHDHIGSIGKLTEEFHVDWVRTSLYFDKQQAQQWNPDTKLISWKAGELLQLPGWEIQLLGPVTDKSEPNKNSLVMYTMLGGKSWLFMGDAGKEEEMEILKRYPSLRADILKIGHHGSNTSTDPAWLRQLNPREALISAGRKNKYGHPAPEVVEALDNKNIRIWRTDTDGAVVYSFSSKTGTFSPYLP</sequence>
<feature type="transmembrane region" description="Helical" evidence="6">
    <location>
        <begin position="472"/>
        <end position="492"/>
    </location>
</feature>
<dbReference type="OrthoDB" id="9761531at2"/>
<evidence type="ECO:0000256" key="5">
    <source>
        <dbReference type="ARBA" id="ARBA00023136"/>
    </source>
</evidence>
<feature type="transmembrane region" description="Helical" evidence="6">
    <location>
        <begin position="447"/>
        <end position="465"/>
    </location>
</feature>
<evidence type="ECO:0000256" key="4">
    <source>
        <dbReference type="ARBA" id="ARBA00022989"/>
    </source>
</evidence>
<comment type="subcellular location">
    <subcellularLocation>
        <location evidence="1">Cell membrane</location>
        <topology evidence="1">Multi-pass membrane protein</topology>
    </subcellularLocation>
</comment>
<feature type="domain" description="Metallo-beta-lactamase" evidence="7">
    <location>
        <begin position="505"/>
        <end position="703"/>
    </location>
</feature>
<dbReference type="CDD" id="cd07731">
    <property type="entry name" value="ComA-like_MBL-fold"/>
    <property type="match status" value="1"/>
</dbReference>
<dbReference type="Pfam" id="PF03772">
    <property type="entry name" value="Competence"/>
    <property type="match status" value="1"/>
</dbReference>
<evidence type="ECO:0000313" key="8">
    <source>
        <dbReference type="EMBL" id="SNZ11076.1"/>
    </source>
</evidence>
<feature type="transmembrane region" description="Helical" evidence="6">
    <location>
        <begin position="351"/>
        <end position="374"/>
    </location>
</feature>
<dbReference type="InterPro" id="IPR036866">
    <property type="entry name" value="RibonucZ/Hydroxyglut_hydro"/>
</dbReference>
<dbReference type="EMBL" id="OBEK01000002">
    <property type="protein sequence ID" value="SNZ11076.1"/>
    <property type="molecule type" value="Genomic_DNA"/>
</dbReference>